<dbReference type="OrthoDB" id="530488at2"/>
<dbReference type="Proteomes" id="UP000008206">
    <property type="component" value="Chromosome"/>
</dbReference>
<organism evidence="2 3">
    <name type="scientific">Gloeothece verrucosa (strain PCC 7822)</name>
    <name type="common">Cyanothece sp. (strain PCC 7822)</name>
    <dbReference type="NCBI Taxonomy" id="497965"/>
    <lineage>
        <taxon>Bacteria</taxon>
        <taxon>Bacillati</taxon>
        <taxon>Cyanobacteriota</taxon>
        <taxon>Cyanophyceae</taxon>
        <taxon>Oscillatoriophycideae</taxon>
        <taxon>Chroococcales</taxon>
        <taxon>Aphanothecaceae</taxon>
        <taxon>Gloeothece</taxon>
        <taxon>Gloeothece verrucosa</taxon>
    </lineage>
</organism>
<dbReference type="AlphaFoldDB" id="E0U986"/>
<sequence>MTTATPEMLEAAQAAFKHFTHGLATGEWEAFLNMLSDDFTFWFPVGTFKGKNVGKQKAAEFFHFVTDKVFLGGLVLTLERVTSSETTVMFEGRSEGKMFGLPYQNQVAISFDLRPSAQPAPHPYQVCAYREYLSIHYQLQ</sequence>
<evidence type="ECO:0000313" key="3">
    <source>
        <dbReference type="Proteomes" id="UP000008206"/>
    </source>
</evidence>
<dbReference type="InterPro" id="IPR032710">
    <property type="entry name" value="NTF2-like_dom_sf"/>
</dbReference>
<dbReference type="SUPFAM" id="SSF54427">
    <property type="entry name" value="NTF2-like"/>
    <property type="match status" value="1"/>
</dbReference>
<dbReference type="Pfam" id="PF12680">
    <property type="entry name" value="SnoaL_2"/>
    <property type="match status" value="1"/>
</dbReference>
<protein>
    <recommendedName>
        <fullName evidence="1">SnoaL-like domain-containing protein</fullName>
    </recommendedName>
</protein>
<dbReference type="KEGG" id="cyj:Cyan7822_5469"/>
<proteinExistence type="predicted"/>
<keyword evidence="3" id="KW-1185">Reference proteome</keyword>
<feature type="domain" description="SnoaL-like" evidence="1">
    <location>
        <begin position="18"/>
        <end position="107"/>
    </location>
</feature>
<dbReference type="EMBL" id="CP002198">
    <property type="protein sequence ID" value="ADN17344.1"/>
    <property type="molecule type" value="Genomic_DNA"/>
</dbReference>
<name>E0U986_GLOV7</name>
<evidence type="ECO:0000259" key="1">
    <source>
        <dbReference type="Pfam" id="PF12680"/>
    </source>
</evidence>
<dbReference type="STRING" id="497965.Cyan7822_5469"/>
<gene>
    <name evidence="2" type="ordered locus">Cyan7822_5469</name>
</gene>
<dbReference type="HOGENOM" id="CLU_1914889_0_0_3"/>
<reference evidence="3" key="1">
    <citation type="journal article" date="2011" name="MBio">
        <title>Novel metabolic attributes of the genus Cyanothece, comprising a group of unicellular nitrogen-fixing Cyanobacteria.</title>
        <authorList>
            <person name="Bandyopadhyay A."/>
            <person name="Elvitigala T."/>
            <person name="Welsh E."/>
            <person name="Stockel J."/>
            <person name="Liberton M."/>
            <person name="Min H."/>
            <person name="Sherman L.A."/>
            <person name="Pakrasi H.B."/>
        </authorList>
    </citation>
    <scope>NUCLEOTIDE SEQUENCE [LARGE SCALE GENOMIC DNA]</scope>
    <source>
        <strain evidence="3">PCC 7822</strain>
    </source>
</reference>
<evidence type="ECO:0000313" key="2">
    <source>
        <dbReference type="EMBL" id="ADN17344.1"/>
    </source>
</evidence>
<dbReference type="eggNOG" id="COG3631">
    <property type="taxonomic scope" value="Bacteria"/>
</dbReference>
<dbReference type="Gene3D" id="3.10.450.50">
    <property type="match status" value="1"/>
</dbReference>
<dbReference type="InterPro" id="IPR037401">
    <property type="entry name" value="SnoaL-like"/>
</dbReference>
<accession>E0U986</accession>